<protein>
    <submittedName>
        <fullName evidence="1">Cytidylate kinase</fullName>
    </submittedName>
</protein>
<dbReference type="Proteomes" id="UP000245778">
    <property type="component" value="Unassembled WGS sequence"/>
</dbReference>
<keyword evidence="1" id="KW-0418">Kinase</keyword>
<proteinExistence type="predicted"/>
<evidence type="ECO:0000313" key="1">
    <source>
        <dbReference type="EMBL" id="PVY59331.1"/>
    </source>
</evidence>
<sequence>MAEIQLSRRGGVIITIAGEHGSAGKQIGQLVAKKLNVPCYYKELVAIAAQGSGLAREFISGINSDENVVMRELYLSSDPVERAISAQGKAIRQIADAGACVIIGRSADYMLRNYQNVVRVFIYAPKDYRANKIMEMYGDSLGAARKSIVRSDNARASYYKSVSGQEWGDPHGYELCIDASIGEDAAANLICDYINRMGTY</sequence>
<keyword evidence="1" id="KW-0808">Transferase</keyword>
<dbReference type="InterPro" id="IPR027417">
    <property type="entry name" value="P-loop_NTPase"/>
</dbReference>
<organism evidence="1 2">
    <name type="scientific">Intestinimonas butyriciproducens</name>
    <dbReference type="NCBI Taxonomy" id="1297617"/>
    <lineage>
        <taxon>Bacteria</taxon>
        <taxon>Bacillati</taxon>
        <taxon>Bacillota</taxon>
        <taxon>Clostridia</taxon>
        <taxon>Eubacteriales</taxon>
        <taxon>Intestinimonas</taxon>
    </lineage>
</organism>
<dbReference type="AlphaFoldDB" id="A0A2U1CEN4"/>
<dbReference type="GO" id="GO:0016301">
    <property type="term" value="F:kinase activity"/>
    <property type="evidence" value="ECO:0007669"/>
    <property type="project" value="UniProtKB-KW"/>
</dbReference>
<reference evidence="1 2" key="1">
    <citation type="submission" date="2018-04" db="EMBL/GenBank/DDBJ databases">
        <title>Genomic Encyclopedia of Type Strains, Phase IV (KMG-IV): sequencing the most valuable type-strain genomes for metagenomic binning, comparative biology and taxonomic classification.</title>
        <authorList>
            <person name="Goeker M."/>
        </authorList>
    </citation>
    <scope>NUCLEOTIDE SEQUENCE [LARGE SCALE GENOMIC DNA]</scope>
    <source>
        <strain evidence="1 2">DSM 26588</strain>
    </source>
</reference>
<dbReference type="EMBL" id="QEKK01000002">
    <property type="protein sequence ID" value="PVY59331.1"/>
    <property type="molecule type" value="Genomic_DNA"/>
</dbReference>
<comment type="caution">
    <text evidence="1">The sequence shown here is derived from an EMBL/GenBank/DDBJ whole genome shotgun (WGS) entry which is preliminary data.</text>
</comment>
<dbReference type="Pfam" id="PF13189">
    <property type="entry name" value="Cytidylate_kin2"/>
    <property type="match status" value="1"/>
</dbReference>
<name>A0A2U1CEN4_9FIRM</name>
<gene>
    <name evidence="1" type="ORF">C7373_102315</name>
</gene>
<accession>A0A2U1CEN4</accession>
<evidence type="ECO:0000313" key="2">
    <source>
        <dbReference type="Proteomes" id="UP000245778"/>
    </source>
</evidence>
<dbReference type="Gene3D" id="3.40.50.300">
    <property type="entry name" value="P-loop containing nucleotide triphosphate hydrolases"/>
    <property type="match status" value="1"/>
</dbReference>